<comment type="similarity">
    <text evidence="3">Belongs to the bacterial secretin family.</text>
</comment>
<feature type="domain" description="NolW-like" evidence="8">
    <location>
        <begin position="372"/>
        <end position="488"/>
    </location>
</feature>
<feature type="compositionally biased region" description="Low complexity" evidence="5">
    <location>
        <begin position="395"/>
        <end position="410"/>
    </location>
</feature>
<organism evidence="10 11">
    <name type="scientific">Candidatus Magnetobacterium casense</name>
    <dbReference type="NCBI Taxonomy" id="1455061"/>
    <lineage>
        <taxon>Bacteria</taxon>
        <taxon>Pseudomonadati</taxon>
        <taxon>Nitrospirota</taxon>
        <taxon>Thermodesulfovibrionia</taxon>
        <taxon>Thermodesulfovibrionales</taxon>
        <taxon>Candidatus Magnetobacteriaceae</taxon>
        <taxon>Candidatus Magnetobacterium</taxon>
    </lineage>
</organism>
<protein>
    <submittedName>
        <fullName evidence="10">Type II secretion system secretin GspD</fullName>
    </submittedName>
</protein>
<feature type="domain" description="GspD-like N0" evidence="9">
    <location>
        <begin position="132"/>
        <end position="200"/>
    </location>
</feature>
<sequence length="789" mass="85741">MSTTTVLRLLVIVLLTVTAAVAVEPLGFKPEAIMPPIPQGKATVDNKTPSQNPTATVPHKQQVPAADNKTPSQNVPPTTPRQPTPAPVPTKAPVLPPPPPMPLTIPAPPITQTPPTPPPHMPPLQNNISLFFDDADIFEIVHTVFGEIMKVNYLIDPRVKGRITFKTTAPVAGQDLLPIVSTVFRLNGVSVMQEKGLYRIIPLSDISKEPVPVNFGRNSKDVNIMGLSLIQIVPLNFVGSKEMKDILTPFLSNGATIAEVAGRNVIVISDTDENMKRLLQIVEIFDDDVFREVKVEMFVFKNLNIKDALEELKSAFPLLSAPSKEGLKIKYLTIERLNAILVIAPNDEYIHHFRKWVSVIDTVFEGSRPKVYVYPLQNSDANHVVEILGQILSDSGGSSKKTGTSSTPTPAATPAPSPGGFGQKTSTTTTSTTTAKAKAITASASSFVSHETRIFYDEKTNSLIILALPKDYMFIEDLIKKIDIVPRQVLIEAMIIEVQLNKGLEFGVEWYLNSSFGGKDKNLDSWTASYGTNILSFDPAKPMSTNAFTFAALNANQAVQGLLQMLSSKSTVNILSSPHILVADNKEAKIQVGNQVAIATSETNVSGTTNIQRTIQYKDTGVILKVKPHINDSGLVNLEVTQEVSDVGASSSNIDSPTISTRNISTNMIVQDGKSIVMGGMIQESTDNTGKGIPLLSDIPILGYLFGYHKNTVKKTELIVIITPRVVKSIDDAVKMTEDFKGKLTGLQKSIKTYEDKSQPEATPKPEETPKTEKIPQPGETIKTGQPPQ</sequence>
<feature type="domain" description="NolW-like" evidence="8">
    <location>
        <begin position="231"/>
        <end position="287"/>
    </location>
</feature>
<feature type="compositionally biased region" description="Basic and acidic residues" evidence="5">
    <location>
        <begin position="752"/>
        <end position="774"/>
    </location>
</feature>
<gene>
    <name evidence="10" type="primary">gspD</name>
    <name evidence="10" type="ORF">HWQ67_02630</name>
</gene>
<evidence type="ECO:0000256" key="3">
    <source>
        <dbReference type="RuleBase" id="RU004003"/>
    </source>
</evidence>
<dbReference type="InterPro" id="IPR004845">
    <property type="entry name" value="T2SS_GspD_CS"/>
</dbReference>
<keyword evidence="6" id="KW-0732">Signal</keyword>
<evidence type="ECO:0000313" key="11">
    <source>
        <dbReference type="Proteomes" id="UP001196980"/>
    </source>
</evidence>
<feature type="region of interest" description="Disordered" evidence="5">
    <location>
        <begin position="39"/>
        <end position="122"/>
    </location>
</feature>
<keyword evidence="2" id="KW-0472">Membrane</keyword>
<dbReference type="InterPro" id="IPR049371">
    <property type="entry name" value="GspD-like_N0"/>
</dbReference>
<evidence type="ECO:0000259" key="7">
    <source>
        <dbReference type="Pfam" id="PF00263"/>
    </source>
</evidence>
<comment type="caution">
    <text evidence="10">The sequence shown here is derived from an EMBL/GenBank/DDBJ whole genome shotgun (WGS) entry which is preliminary data.</text>
</comment>
<name>A0ABS6RXD6_9BACT</name>
<feature type="domain" description="Type II/III secretion system secretin-like" evidence="7">
    <location>
        <begin position="566"/>
        <end position="728"/>
    </location>
</feature>
<dbReference type="Pfam" id="PF00263">
    <property type="entry name" value="Secretin"/>
    <property type="match status" value="1"/>
</dbReference>
<dbReference type="EMBL" id="JABXWD010000025">
    <property type="protein sequence ID" value="MBV6340473.1"/>
    <property type="molecule type" value="Genomic_DNA"/>
</dbReference>
<reference evidence="10 11" key="1">
    <citation type="journal article" date="2020" name="J Geophys Res Biogeosci">
        <title>Magnetotaxis as an Adaptation to Enable Bacterial Shuttling of Microbial Sulfur and Sulfur Cycling Across Aquatic Oxic#Anoxic Interfaces.</title>
        <authorList>
            <person name="Li J."/>
            <person name="Liu P."/>
            <person name="Wang J."/>
            <person name="Roberts A.P."/>
            <person name="Pan Y."/>
        </authorList>
    </citation>
    <scope>NUCLEOTIDE SEQUENCE [LARGE SCALE GENOMIC DNA]</scope>
    <source>
        <strain evidence="10 11">MYR-1_YQ</strain>
    </source>
</reference>
<dbReference type="NCBIfam" id="TIGR02517">
    <property type="entry name" value="type_II_gspD"/>
    <property type="match status" value="1"/>
</dbReference>
<feature type="signal peptide" evidence="6">
    <location>
        <begin position="1"/>
        <end position="22"/>
    </location>
</feature>
<evidence type="ECO:0000256" key="4">
    <source>
        <dbReference type="RuleBase" id="RU004004"/>
    </source>
</evidence>
<feature type="region of interest" description="Disordered" evidence="5">
    <location>
        <begin position="395"/>
        <end position="432"/>
    </location>
</feature>
<evidence type="ECO:0000256" key="1">
    <source>
        <dbReference type="ARBA" id="ARBA00004370"/>
    </source>
</evidence>
<keyword evidence="11" id="KW-1185">Reference proteome</keyword>
<feature type="compositionally biased region" description="Pro residues" evidence="5">
    <location>
        <begin position="77"/>
        <end position="122"/>
    </location>
</feature>
<accession>A0ABS6RXD6</accession>
<evidence type="ECO:0000256" key="2">
    <source>
        <dbReference type="ARBA" id="ARBA00023136"/>
    </source>
</evidence>
<dbReference type="PANTHER" id="PTHR30332">
    <property type="entry name" value="PROBABLE GENERAL SECRETION PATHWAY PROTEIN D"/>
    <property type="match status" value="1"/>
</dbReference>
<dbReference type="Proteomes" id="UP001196980">
    <property type="component" value="Unassembled WGS sequence"/>
</dbReference>
<feature type="chain" id="PRO_5047527446" evidence="6">
    <location>
        <begin position="23"/>
        <end position="789"/>
    </location>
</feature>
<dbReference type="Pfam" id="PF21305">
    <property type="entry name" value="type_II_gspD_N0"/>
    <property type="match status" value="1"/>
</dbReference>
<evidence type="ECO:0000259" key="8">
    <source>
        <dbReference type="Pfam" id="PF03958"/>
    </source>
</evidence>
<dbReference type="InterPro" id="IPR013356">
    <property type="entry name" value="T2SS_GspD"/>
</dbReference>
<comment type="subcellular location">
    <subcellularLocation>
        <location evidence="4">Cell outer membrane</location>
    </subcellularLocation>
    <subcellularLocation>
        <location evidence="1">Membrane</location>
    </subcellularLocation>
</comment>
<evidence type="ECO:0000256" key="5">
    <source>
        <dbReference type="SAM" id="MobiDB-lite"/>
    </source>
</evidence>
<dbReference type="InterPro" id="IPR004846">
    <property type="entry name" value="T2SS/T3SS_dom"/>
</dbReference>
<keyword evidence="4" id="KW-0813">Transport</keyword>
<dbReference type="InterPro" id="IPR050810">
    <property type="entry name" value="Bact_Secretion_Sys_Channel"/>
</dbReference>
<proteinExistence type="inferred from homology"/>
<feature type="compositionally biased region" description="Polar residues" evidence="5">
    <location>
        <begin position="45"/>
        <end position="55"/>
    </location>
</feature>
<dbReference type="Pfam" id="PF03958">
    <property type="entry name" value="Secretin_N"/>
    <property type="match status" value="2"/>
</dbReference>
<evidence type="ECO:0000256" key="6">
    <source>
        <dbReference type="SAM" id="SignalP"/>
    </source>
</evidence>
<dbReference type="PANTHER" id="PTHR30332:SF25">
    <property type="entry name" value="SECRETIN XPSD"/>
    <property type="match status" value="1"/>
</dbReference>
<dbReference type="PROSITE" id="PS00875">
    <property type="entry name" value="T2SP_D"/>
    <property type="match status" value="1"/>
</dbReference>
<feature type="region of interest" description="Disordered" evidence="5">
    <location>
        <begin position="751"/>
        <end position="789"/>
    </location>
</feature>
<evidence type="ECO:0000313" key="10">
    <source>
        <dbReference type="EMBL" id="MBV6340473.1"/>
    </source>
</evidence>
<dbReference type="InterPro" id="IPR005644">
    <property type="entry name" value="NolW-like"/>
</dbReference>
<dbReference type="RefSeq" id="WP_218251094.1">
    <property type="nucleotide sequence ID" value="NZ_JABXWD010000025.1"/>
</dbReference>
<evidence type="ECO:0000259" key="9">
    <source>
        <dbReference type="Pfam" id="PF21305"/>
    </source>
</evidence>